<proteinExistence type="predicted"/>
<evidence type="ECO:0000313" key="2">
    <source>
        <dbReference type="EMBL" id="MDQ0475166.1"/>
    </source>
</evidence>
<keyword evidence="3" id="KW-1185">Reference proteome</keyword>
<protein>
    <submittedName>
        <fullName evidence="2">Uncharacterized protein YjiS (DUF1127 family)</fullName>
    </submittedName>
</protein>
<dbReference type="RefSeq" id="WP_307286007.1">
    <property type="nucleotide sequence ID" value="NZ_JAUSVX010000031.1"/>
</dbReference>
<feature type="domain" description="YjiS-like" evidence="1">
    <location>
        <begin position="10"/>
        <end position="43"/>
    </location>
</feature>
<evidence type="ECO:0000259" key="1">
    <source>
        <dbReference type="Pfam" id="PF06568"/>
    </source>
</evidence>
<name>A0ABU0JLJ5_9HYPH</name>
<accession>A0ABU0JLJ5</accession>
<gene>
    <name evidence="2" type="ORF">QO011_008208</name>
</gene>
<reference evidence="2 3" key="1">
    <citation type="submission" date="2023-07" db="EMBL/GenBank/DDBJ databases">
        <title>Genomic Encyclopedia of Type Strains, Phase IV (KMG-IV): sequencing the most valuable type-strain genomes for metagenomic binning, comparative biology and taxonomic classification.</title>
        <authorList>
            <person name="Goeker M."/>
        </authorList>
    </citation>
    <scope>NUCLEOTIDE SEQUENCE [LARGE SCALE GENOMIC DNA]</scope>
    <source>
        <strain evidence="2 3">DSM 19619</strain>
    </source>
</reference>
<evidence type="ECO:0000313" key="3">
    <source>
        <dbReference type="Proteomes" id="UP001242480"/>
    </source>
</evidence>
<dbReference type="InterPro" id="IPR009506">
    <property type="entry name" value="YjiS-like"/>
</dbReference>
<dbReference type="Pfam" id="PF06568">
    <property type="entry name" value="YjiS-like"/>
    <property type="match status" value="1"/>
</dbReference>
<sequence>MALTALFSTLFARISAYRAYRQTYKALSALDDRELYDLGIFRGRIDEIARGAASR</sequence>
<dbReference type="Proteomes" id="UP001242480">
    <property type="component" value="Unassembled WGS sequence"/>
</dbReference>
<dbReference type="EMBL" id="JAUSVX010000031">
    <property type="protein sequence ID" value="MDQ0475166.1"/>
    <property type="molecule type" value="Genomic_DNA"/>
</dbReference>
<comment type="caution">
    <text evidence="2">The sequence shown here is derived from an EMBL/GenBank/DDBJ whole genome shotgun (WGS) entry which is preliminary data.</text>
</comment>
<organism evidence="2 3">
    <name type="scientific">Labrys wisconsinensis</name>
    <dbReference type="NCBI Taxonomy" id="425677"/>
    <lineage>
        <taxon>Bacteria</taxon>
        <taxon>Pseudomonadati</taxon>
        <taxon>Pseudomonadota</taxon>
        <taxon>Alphaproteobacteria</taxon>
        <taxon>Hyphomicrobiales</taxon>
        <taxon>Xanthobacteraceae</taxon>
        <taxon>Labrys</taxon>
    </lineage>
</organism>